<dbReference type="InterPro" id="IPR008538">
    <property type="entry name" value="Uma2"/>
</dbReference>
<evidence type="ECO:0000313" key="2">
    <source>
        <dbReference type="EMBL" id="PNY81389.1"/>
    </source>
</evidence>
<dbReference type="GO" id="GO:0004519">
    <property type="term" value="F:endonuclease activity"/>
    <property type="evidence" value="ECO:0007669"/>
    <property type="project" value="UniProtKB-KW"/>
</dbReference>
<dbReference type="InterPro" id="IPR011335">
    <property type="entry name" value="Restrct_endonuc-II-like"/>
</dbReference>
<dbReference type="PANTHER" id="PTHR36558">
    <property type="entry name" value="GLR1098 PROTEIN"/>
    <property type="match status" value="1"/>
</dbReference>
<name>A0A2K3UXY1_9DEIO</name>
<gene>
    <name evidence="2" type="ORF">CVO96_08330</name>
</gene>
<proteinExistence type="predicted"/>
<keyword evidence="3" id="KW-1185">Reference proteome</keyword>
<keyword evidence="2" id="KW-0540">Nuclease</keyword>
<keyword evidence="2" id="KW-0378">Hydrolase</keyword>
<evidence type="ECO:0000259" key="1">
    <source>
        <dbReference type="Pfam" id="PF05685"/>
    </source>
</evidence>
<sequence>MSEGRFKAMSMEEYLRTEATSPYKREYVGGFVYPLHGQAGASRSHSLISMNIAATLHPHARRQGCRLHLADMRLYLDSSGSYYYPDVMLVCDAASGDHLSETAPCLLVEVLSGSTASIDRIGKYGIYTDLPSLQTSLIVEQGERRVYEYQRAQGWKLREVVGSGEVGVPSLGLGLTLDDIYGGVL</sequence>
<protein>
    <submittedName>
        <fullName evidence="2">Uma2 family endonuclease</fullName>
    </submittedName>
</protein>
<evidence type="ECO:0000313" key="3">
    <source>
        <dbReference type="Proteomes" id="UP000236379"/>
    </source>
</evidence>
<accession>A0A2K3UXY1</accession>
<organism evidence="2 3">
    <name type="scientific">Deinococcus koreensis</name>
    <dbReference type="NCBI Taxonomy" id="2054903"/>
    <lineage>
        <taxon>Bacteria</taxon>
        <taxon>Thermotogati</taxon>
        <taxon>Deinococcota</taxon>
        <taxon>Deinococci</taxon>
        <taxon>Deinococcales</taxon>
        <taxon>Deinococcaceae</taxon>
        <taxon>Deinococcus</taxon>
    </lineage>
</organism>
<dbReference type="RefSeq" id="WP_103311832.1">
    <property type="nucleotide sequence ID" value="NZ_PPPD01000001.1"/>
</dbReference>
<dbReference type="InterPro" id="IPR012296">
    <property type="entry name" value="Nuclease_put_TT1808"/>
</dbReference>
<keyword evidence="2" id="KW-0255">Endonuclease</keyword>
<feature type="domain" description="Putative restriction endonuclease" evidence="1">
    <location>
        <begin position="11"/>
        <end position="177"/>
    </location>
</feature>
<dbReference type="SUPFAM" id="SSF52980">
    <property type="entry name" value="Restriction endonuclease-like"/>
    <property type="match status" value="1"/>
</dbReference>
<dbReference type="PANTHER" id="PTHR36558:SF1">
    <property type="entry name" value="RESTRICTION ENDONUCLEASE DOMAIN-CONTAINING PROTEIN-RELATED"/>
    <property type="match status" value="1"/>
</dbReference>
<dbReference type="OrthoDB" id="9799703at2"/>
<dbReference type="AlphaFoldDB" id="A0A2K3UXY1"/>
<comment type="caution">
    <text evidence="2">The sequence shown here is derived from an EMBL/GenBank/DDBJ whole genome shotgun (WGS) entry which is preliminary data.</text>
</comment>
<dbReference type="Proteomes" id="UP000236379">
    <property type="component" value="Unassembled WGS sequence"/>
</dbReference>
<dbReference type="CDD" id="cd06260">
    <property type="entry name" value="DUF820-like"/>
    <property type="match status" value="1"/>
</dbReference>
<dbReference type="Gene3D" id="3.90.1570.10">
    <property type="entry name" value="tt1808, chain A"/>
    <property type="match status" value="1"/>
</dbReference>
<dbReference type="Pfam" id="PF05685">
    <property type="entry name" value="Uma2"/>
    <property type="match status" value="1"/>
</dbReference>
<dbReference type="EMBL" id="PPPD01000001">
    <property type="protein sequence ID" value="PNY81389.1"/>
    <property type="molecule type" value="Genomic_DNA"/>
</dbReference>
<reference evidence="2 3" key="1">
    <citation type="submission" date="2018-01" db="EMBL/GenBank/DDBJ databases">
        <title>Deinococcus koreensis sp. nov., a radiation-resistant bacterium isolated from river water.</title>
        <authorList>
            <person name="Choi A."/>
        </authorList>
    </citation>
    <scope>NUCLEOTIDE SEQUENCE [LARGE SCALE GENOMIC DNA]</scope>
    <source>
        <strain evidence="2 3">SJW1-2</strain>
    </source>
</reference>